<feature type="transmembrane region" description="Helical" evidence="1">
    <location>
        <begin position="226"/>
        <end position="250"/>
    </location>
</feature>
<organism evidence="2">
    <name type="scientific">Alexandrium monilatum</name>
    <dbReference type="NCBI Taxonomy" id="311494"/>
    <lineage>
        <taxon>Eukaryota</taxon>
        <taxon>Sar</taxon>
        <taxon>Alveolata</taxon>
        <taxon>Dinophyceae</taxon>
        <taxon>Gonyaulacales</taxon>
        <taxon>Pyrocystaceae</taxon>
        <taxon>Alexandrium</taxon>
    </lineage>
</organism>
<evidence type="ECO:0000256" key="1">
    <source>
        <dbReference type="SAM" id="Phobius"/>
    </source>
</evidence>
<reference evidence="2" key="1">
    <citation type="submission" date="2021-01" db="EMBL/GenBank/DDBJ databases">
        <authorList>
            <person name="Corre E."/>
            <person name="Pelletier E."/>
            <person name="Niang G."/>
            <person name="Scheremetjew M."/>
            <person name="Finn R."/>
            <person name="Kale V."/>
            <person name="Holt S."/>
            <person name="Cochrane G."/>
            <person name="Meng A."/>
            <person name="Brown T."/>
            <person name="Cohen L."/>
        </authorList>
    </citation>
    <scope>NUCLEOTIDE SEQUENCE</scope>
    <source>
        <strain evidence="2">CCMP3105</strain>
    </source>
</reference>
<evidence type="ECO:0000313" key="2">
    <source>
        <dbReference type="EMBL" id="CAE4584449.1"/>
    </source>
</evidence>
<accession>A0A7S4QJ80</accession>
<feature type="transmembrane region" description="Helical" evidence="1">
    <location>
        <begin position="144"/>
        <end position="163"/>
    </location>
</feature>
<keyword evidence="1" id="KW-1133">Transmembrane helix</keyword>
<protein>
    <submittedName>
        <fullName evidence="2">Uncharacterized protein</fullName>
    </submittedName>
</protein>
<sequence length="260" mass="27807">MRPQWWLAGAASTGLLAAMAGVGWHGRHVWSRLLLAALAPGMPVRRSGLVREEDVHGPPVPEDEEEEAALLAQVPRGAGAPLRAALRSASAQFSRLLRLEELRLRRPLPMGAPGGGVKGREDSREAFRGLMHELLFATASSLKLLGGLLLLLVPSSLLAYGLLSLPLPPLRHVGLASQCLERCLGFLEWFALPALLGAARVLGISREEALGEDLDEPEFARRTKRVLLGLLALNVASSFLAVIALGALVLTVRTSGILDE</sequence>
<keyword evidence="1" id="KW-0812">Transmembrane</keyword>
<name>A0A7S4QJ80_9DINO</name>
<gene>
    <name evidence="2" type="ORF">AMON00008_LOCUS20869</name>
</gene>
<dbReference type="AlphaFoldDB" id="A0A7S4QJ80"/>
<proteinExistence type="predicted"/>
<dbReference type="EMBL" id="HBNR01030568">
    <property type="protein sequence ID" value="CAE4584449.1"/>
    <property type="molecule type" value="Transcribed_RNA"/>
</dbReference>
<keyword evidence="1" id="KW-0472">Membrane</keyword>